<dbReference type="SUPFAM" id="SSF51905">
    <property type="entry name" value="FAD/NAD(P)-binding domain"/>
    <property type="match status" value="1"/>
</dbReference>
<sequence>MDNRMYDVIVVGGGLAGLTAAVYSARKGRNVLLVEKNSKCGGLASSIEHNGFVFDAGAKGLINAGIIKPMVNDLGIDLKLIRSKVSVGIADRIIGIDGLADIESYKNLLLHFFPNCRQEVDIVIREMVAMMRYTKTFYAVDNPEFRDIKKDYKYLFKDLLPWLPSFLYTLLKTSRLMEPMEDYLGKWIQSKPLADMVLQHFFQRMPAFFALGYFYVFLDYWYPVGGVGKLGEALLQKYKELNGKLAFSTRIVKVIPSENQLIDEKGNAYGYDKLIWTADLKSFYGIVYPDGLSNEQKSKFDKTKFSVTKAATGDSVFQLFLEVDERPETYSQFTNPHLLYTPMTDGLGDSVRTDFAMLIANWSQANKAEVVEWVRNFVKRNTFEISFPVLRDSNLAPEGKTGIIVNFFTDYRIFQFAQNDGWVDELTGAFENALIDTLSKSIFPNLKEKLIHKFSFTPLSIKEWAGSSGGAITGWAFGQELPVVNKMIKVQKSVRTPFPNIFQAGQWAYSPSGIPMSILTGKIASNFV</sequence>
<dbReference type="RefSeq" id="WP_173072969.1">
    <property type="nucleotide sequence ID" value="NZ_CP041345.1"/>
</dbReference>
<proteinExistence type="inferred from homology"/>
<accession>A0A7D3Y3F4</accession>
<keyword evidence="3" id="KW-1185">Reference proteome</keyword>
<comment type="similarity">
    <text evidence="1">Belongs to the carotenoid/retinoid oxidoreductase family.</text>
</comment>
<dbReference type="Proteomes" id="UP000500961">
    <property type="component" value="Chromosome"/>
</dbReference>
<reference evidence="2 3" key="1">
    <citation type="submission" date="2019-07" db="EMBL/GenBank/DDBJ databases">
        <title>Thalassofilum flectens gen. nov., sp. nov., a novel moderate thermophilic anaerobe from a shallow sea hot spring in Kunashir Island (Russia), representing a new family in the order Bacteroidales, and proposal of Thalassofilacea fam. nov.</title>
        <authorList>
            <person name="Kochetkova T.V."/>
            <person name="Podosokorskaya O.A."/>
            <person name="Novikov A."/>
            <person name="Elcheninov A.G."/>
            <person name="Toshchakov S.V."/>
            <person name="Kublanov I.V."/>
        </authorList>
    </citation>
    <scope>NUCLEOTIDE SEQUENCE [LARGE SCALE GENOMIC DNA]</scope>
    <source>
        <strain evidence="2 3">38-H</strain>
    </source>
</reference>
<dbReference type="PANTHER" id="PTHR43734">
    <property type="entry name" value="PHYTOENE DESATURASE"/>
    <property type="match status" value="1"/>
</dbReference>
<gene>
    <name evidence="2" type="ORF">FHG85_03300</name>
</gene>
<evidence type="ECO:0000313" key="2">
    <source>
        <dbReference type="EMBL" id="QKG79329.1"/>
    </source>
</evidence>
<organism evidence="2 3">
    <name type="scientific">Tenuifilum thalassicum</name>
    <dbReference type="NCBI Taxonomy" id="2590900"/>
    <lineage>
        <taxon>Bacteria</taxon>
        <taxon>Pseudomonadati</taxon>
        <taxon>Bacteroidota</taxon>
        <taxon>Bacteroidia</taxon>
        <taxon>Bacteroidales</taxon>
        <taxon>Tenuifilaceae</taxon>
        <taxon>Tenuifilum</taxon>
    </lineage>
</organism>
<dbReference type="Gene3D" id="3.50.50.60">
    <property type="entry name" value="FAD/NAD(P)-binding domain"/>
    <property type="match status" value="2"/>
</dbReference>
<name>A0A7D3Y3F4_9BACT</name>
<dbReference type="EMBL" id="CP041345">
    <property type="protein sequence ID" value="QKG79329.1"/>
    <property type="molecule type" value="Genomic_DNA"/>
</dbReference>
<evidence type="ECO:0000313" key="3">
    <source>
        <dbReference type="Proteomes" id="UP000500961"/>
    </source>
</evidence>
<dbReference type="Pfam" id="PF13450">
    <property type="entry name" value="NAD_binding_8"/>
    <property type="match status" value="1"/>
</dbReference>
<dbReference type="KEGG" id="ttz:FHG85_03300"/>
<protein>
    <submittedName>
        <fullName evidence="2">NAD(P)/FAD-dependent oxidoreductase</fullName>
    </submittedName>
</protein>
<dbReference type="PANTHER" id="PTHR43734:SF1">
    <property type="entry name" value="PHYTOENE DESATURASE"/>
    <property type="match status" value="1"/>
</dbReference>
<evidence type="ECO:0000256" key="1">
    <source>
        <dbReference type="ARBA" id="ARBA00006046"/>
    </source>
</evidence>
<dbReference type="AlphaFoldDB" id="A0A7D3Y3F4"/>
<dbReference type="InterPro" id="IPR036188">
    <property type="entry name" value="FAD/NAD-bd_sf"/>
</dbReference>